<dbReference type="HAMAP" id="MF_00361">
    <property type="entry name" value="NAD_kinase"/>
    <property type="match status" value="1"/>
</dbReference>
<dbReference type="InterPro" id="IPR017438">
    <property type="entry name" value="ATP-NAD_kinase_N"/>
</dbReference>
<feature type="binding site" evidence="5">
    <location>
        <begin position="118"/>
        <end position="119"/>
    </location>
    <ligand>
        <name>NAD(+)</name>
        <dbReference type="ChEBI" id="CHEBI:57540"/>
    </ligand>
</feature>
<dbReference type="GO" id="GO:0046872">
    <property type="term" value="F:metal ion binding"/>
    <property type="evidence" value="ECO:0007669"/>
    <property type="project" value="UniProtKB-UniRule"/>
</dbReference>
<evidence type="ECO:0000256" key="3">
    <source>
        <dbReference type="ARBA" id="ARBA00022857"/>
    </source>
</evidence>
<dbReference type="Proteomes" id="UP000062398">
    <property type="component" value="Chromosome"/>
</dbReference>
<dbReference type="RefSeq" id="WP_012021215.1">
    <property type="nucleotide sequence ID" value="NZ_AP019770.1"/>
</dbReference>
<dbReference type="GeneID" id="91755765"/>
<dbReference type="EMBL" id="CP012176">
    <property type="protein sequence ID" value="AKV83265.1"/>
    <property type="molecule type" value="Genomic_DNA"/>
</dbReference>
<dbReference type="GO" id="GO:0019674">
    <property type="term" value="P:NAD+ metabolic process"/>
    <property type="evidence" value="ECO:0007669"/>
    <property type="project" value="InterPro"/>
</dbReference>
<dbReference type="InterPro" id="IPR002504">
    <property type="entry name" value="NADK"/>
</dbReference>
<comment type="cofactor">
    <cofactor evidence="5">
        <name>a divalent metal cation</name>
        <dbReference type="ChEBI" id="CHEBI:60240"/>
    </cofactor>
</comment>
<comment type="similarity">
    <text evidence="5">Belongs to the NAD kinase family.</text>
</comment>
<feature type="active site" description="Proton acceptor" evidence="5">
    <location>
        <position position="47"/>
    </location>
</feature>
<dbReference type="Proteomes" id="UP000061362">
    <property type="component" value="Chromosome"/>
</dbReference>
<evidence type="ECO:0000313" key="13">
    <source>
        <dbReference type="Proteomes" id="UP000056255"/>
    </source>
</evidence>
<dbReference type="EMBL" id="CP012175">
    <property type="protein sequence ID" value="AKV81024.1"/>
    <property type="molecule type" value="Genomic_DNA"/>
</dbReference>
<dbReference type="InterPro" id="IPR036390">
    <property type="entry name" value="WH_DNA-bd_sf"/>
</dbReference>
<evidence type="ECO:0000313" key="8">
    <source>
        <dbReference type="EMBL" id="AKV76527.1"/>
    </source>
</evidence>
<reference evidence="11 13" key="3">
    <citation type="submission" date="2015-07" db="EMBL/GenBank/DDBJ databases">
        <title>Physiological, transcriptional responses and genome re-sequencing of acid resistant extremely thermoacidophilic Metallosphaera sedula SARC-M1.</title>
        <authorList>
            <person name="Ai C."/>
            <person name="McCarthy S."/>
            <person name="Eckrich V."/>
            <person name="Rudrappa D."/>
            <person name="Qiu G."/>
            <person name="Blum P."/>
        </authorList>
    </citation>
    <scope>NUCLEOTIDE SEQUENCE [LARGE SCALE GENOMIC DNA]</scope>
    <source>
        <strain evidence="11 13">SARC-M1</strain>
    </source>
</reference>
<feature type="binding site" evidence="5">
    <location>
        <position position="146"/>
    </location>
    <ligand>
        <name>NAD(+)</name>
        <dbReference type="ChEBI" id="CHEBI:57540"/>
    </ligand>
</feature>
<accession>A0A088E5Z3</accession>
<comment type="function">
    <text evidence="5">Involved in the regulation of the intracellular balance of NAD and NADP, and is a key enzyme in the biosynthesis of NADP. Catalyzes specifically the phosphorylation on 2'-hydroxyl of the adenosine moiety of NAD to yield NADP.</text>
</comment>
<evidence type="ECO:0000256" key="1">
    <source>
        <dbReference type="ARBA" id="ARBA00022679"/>
    </source>
</evidence>
<keyword evidence="4 5" id="KW-0520">NAD</keyword>
<dbReference type="Proteomes" id="UP000062475">
    <property type="component" value="Chromosome"/>
</dbReference>
<dbReference type="EMBL" id="CP012174">
    <property type="protein sequence ID" value="AKV78779.1"/>
    <property type="molecule type" value="Genomic_DNA"/>
</dbReference>
<keyword evidence="5" id="KW-0547">Nucleotide-binding</keyword>
<sequence>MPDAVKRVLLHGEGDGRTRERVRRLLREYGIQEVSEGYDAVIEVGTDGDLLKLLQILGAPKVPVFHVSPPGYSTFYSSVDWDQLRPGLERLSMGDYRVEQLTRLRVCVGNNEPVYALNELALFPSRSATLMEYSLVVDDEVLWSDKADGIIVATPAGSTAYAFSAGGPMVLKGAPVFVLVPVNSLNPIRRSLVVPDGSRMVIRDISSQVNVEAILDGVARVRVNDAVTVERGESISLIRFTEKVGENIERKVKLTLESQDIPPSAKFVLKMLQIYGEATPKELVEKTGLPDRTIRYALSILVKKGIVKRVANPRNIQQRIYRVSRA</sequence>
<evidence type="ECO:0000256" key="4">
    <source>
        <dbReference type="ARBA" id="ARBA00023027"/>
    </source>
</evidence>
<evidence type="ECO:0000313" key="10">
    <source>
        <dbReference type="EMBL" id="AKV81024.1"/>
    </source>
</evidence>
<dbReference type="Gene3D" id="2.60.200.30">
    <property type="entry name" value="Probable inorganic polyphosphate/atp-NAD kinase, domain 2"/>
    <property type="match status" value="1"/>
</dbReference>
<dbReference type="EMBL" id="CP008822">
    <property type="protein sequence ID" value="AIM27413.1"/>
    <property type="molecule type" value="Genomic_DNA"/>
</dbReference>
<evidence type="ECO:0000313" key="6">
    <source>
        <dbReference type="EMBL" id="AIM27413.1"/>
    </source>
</evidence>
<evidence type="ECO:0000313" key="17">
    <source>
        <dbReference type="Proteomes" id="UP000068832"/>
    </source>
</evidence>
<dbReference type="OMA" id="NEVAIFP"/>
<dbReference type="AlphaFoldDB" id="A0A088E5Z3"/>
<keyword evidence="5" id="KW-0067">ATP-binding</keyword>
<dbReference type="OrthoDB" id="350804at2157"/>
<feature type="binding site" evidence="5">
    <location>
        <begin position="159"/>
        <end position="164"/>
    </location>
    <ligand>
        <name>NAD(+)</name>
        <dbReference type="ChEBI" id="CHEBI:57540"/>
    </ligand>
</feature>
<dbReference type="SUPFAM" id="SSF46785">
    <property type="entry name" value="Winged helix' DNA-binding domain"/>
    <property type="match status" value="1"/>
</dbReference>
<dbReference type="EMBL" id="CP012173">
    <property type="protein sequence ID" value="AKV76527.1"/>
    <property type="molecule type" value="Genomic_DNA"/>
</dbReference>
<feature type="binding site" evidence="5">
    <location>
        <position position="52"/>
    </location>
    <ligand>
        <name>NAD(+)</name>
        <dbReference type="ChEBI" id="CHEBI:57540"/>
    </ligand>
</feature>
<evidence type="ECO:0000313" key="11">
    <source>
        <dbReference type="EMBL" id="AKV83265.1"/>
    </source>
</evidence>
<dbReference type="InterPro" id="IPR016064">
    <property type="entry name" value="NAD/diacylglycerol_kinase_sf"/>
</dbReference>
<evidence type="ECO:0000313" key="7">
    <source>
        <dbReference type="EMBL" id="AKV74288.1"/>
    </source>
</evidence>
<dbReference type="GO" id="GO:0005524">
    <property type="term" value="F:ATP binding"/>
    <property type="evidence" value="ECO:0007669"/>
    <property type="project" value="UniProtKB-KW"/>
</dbReference>
<dbReference type="GO" id="GO:0005737">
    <property type="term" value="C:cytoplasm"/>
    <property type="evidence" value="ECO:0007669"/>
    <property type="project" value="UniProtKB-SubCell"/>
</dbReference>
<dbReference type="Proteomes" id="UP000029084">
    <property type="component" value="Chromosome"/>
</dbReference>
<feature type="binding site" evidence="5">
    <location>
        <position position="148"/>
    </location>
    <ligand>
        <name>NAD(+)</name>
        <dbReference type="ChEBI" id="CHEBI:57540"/>
    </ligand>
</feature>
<evidence type="ECO:0000256" key="5">
    <source>
        <dbReference type="HAMAP-Rule" id="MF_00361"/>
    </source>
</evidence>
<feature type="binding site" evidence="5">
    <location>
        <position position="156"/>
    </location>
    <ligand>
        <name>NAD(+)</name>
        <dbReference type="ChEBI" id="CHEBI:57540"/>
    </ligand>
</feature>
<comment type="caution">
    <text evidence="5">Lacks conserved residue(s) required for the propagation of feature annotation.</text>
</comment>
<reference evidence="14 15" key="2">
    <citation type="journal article" date="2015" name="Genome Announc.">
        <title>Complete Genome Sequences of Evolved Arsenate-Resistant Metallosphaera sedula Strains.</title>
        <authorList>
            <person name="Ai C."/>
            <person name="McCarthy S."/>
            <person name="Schackwitz W."/>
            <person name="Martin J."/>
            <person name="Lipzen A."/>
            <person name="Blum P."/>
        </authorList>
    </citation>
    <scope>NUCLEOTIDE SEQUENCE [LARGE SCALE GENOMIC DNA]</scope>
    <source>
        <strain evidence="9 15">ARS120-1</strain>
        <strain evidence="10 14">ARS120-2</strain>
        <strain evidence="7 17">ARS50-1</strain>
        <strain evidence="8 16">ARS50-2</strain>
    </source>
</reference>
<dbReference type="Proteomes" id="UP000068832">
    <property type="component" value="Chromosome"/>
</dbReference>
<evidence type="ECO:0000256" key="2">
    <source>
        <dbReference type="ARBA" id="ARBA00022777"/>
    </source>
</evidence>
<evidence type="ECO:0000313" key="12">
    <source>
        <dbReference type="Proteomes" id="UP000029084"/>
    </source>
</evidence>
<dbReference type="EMBL" id="CP012172">
    <property type="protein sequence ID" value="AKV74288.1"/>
    <property type="molecule type" value="Genomic_DNA"/>
</dbReference>
<evidence type="ECO:0000313" key="16">
    <source>
        <dbReference type="Proteomes" id="UP000062475"/>
    </source>
</evidence>
<keyword evidence="1 5" id="KW-0808">Transferase</keyword>
<comment type="catalytic activity">
    <reaction evidence="5">
        <text>NAD(+) + ATP = ADP + NADP(+) + H(+)</text>
        <dbReference type="Rhea" id="RHEA:18629"/>
        <dbReference type="ChEBI" id="CHEBI:15378"/>
        <dbReference type="ChEBI" id="CHEBI:30616"/>
        <dbReference type="ChEBI" id="CHEBI:57540"/>
        <dbReference type="ChEBI" id="CHEBI:58349"/>
        <dbReference type="ChEBI" id="CHEBI:456216"/>
        <dbReference type="EC" id="2.7.1.23"/>
    </reaction>
</comment>
<protein>
    <recommendedName>
        <fullName evidence="5">NAD kinase</fullName>
        <ecNumber evidence="5">2.7.1.23</ecNumber>
    </recommendedName>
    <alternativeName>
        <fullName evidence="5">ATP-dependent NAD kinase</fullName>
    </alternativeName>
</protein>
<dbReference type="InterPro" id="IPR017437">
    <property type="entry name" value="ATP-NAD_kinase_PpnK-typ_C"/>
</dbReference>
<dbReference type="PANTHER" id="PTHR20275">
    <property type="entry name" value="NAD KINASE"/>
    <property type="match status" value="1"/>
</dbReference>
<dbReference type="PATRIC" id="fig|43687.5.peg.1382"/>
<organism evidence="6 12">
    <name type="scientific">Metallosphaera sedula</name>
    <dbReference type="NCBI Taxonomy" id="43687"/>
    <lineage>
        <taxon>Archaea</taxon>
        <taxon>Thermoproteota</taxon>
        <taxon>Thermoprotei</taxon>
        <taxon>Sulfolobales</taxon>
        <taxon>Sulfolobaceae</taxon>
        <taxon>Metallosphaera</taxon>
    </lineage>
</organism>
<dbReference type="GO" id="GO:0003951">
    <property type="term" value="F:NAD+ kinase activity"/>
    <property type="evidence" value="ECO:0007669"/>
    <property type="project" value="UniProtKB-UniRule"/>
</dbReference>
<name>A0A088E5Z3_9CREN</name>
<comment type="subcellular location">
    <subcellularLocation>
        <location evidence="5">Cytoplasm</location>
    </subcellularLocation>
</comment>
<dbReference type="PANTHER" id="PTHR20275:SF0">
    <property type="entry name" value="NAD KINASE"/>
    <property type="match status" value="1"/>
</dbReference>
<dbReference type="SUPFAM" id="SSF111331">
    <property type="entry name" value="NAD kinase/diacylglycerol kinase-like"/>
    <property type="match status" value="1"/>
</dbReference>
<dbReference type="Pfam" id="PF20143">
    <property type="entry name" value="NAD_kinase_C"/>
    <property type="match status" value="1"/>
</dbReference>
<feature type="binding site" evidence="5">
    <location>
        <begin position="47"/>
        <end position="48"/>
    </location>
    <ligand>
        <name>NAD(+)</name>
        <dbReference type="ChEBI" id="CHEBI:57540"/>
    </ligand>
</feature>
<dbReference type="Gene3D" id="3.40.50.10330">
    <property type="entry name" value="Probable inorganic polyphosphate/atp-NAD kinase, domain 1"/>
    <property type="match status" value="1"/>
</dbReference>
<evidence type="ECO:0000313" key="9">
    <source>
        <dbReference type="EMBL" id="AKV78779.1"/>
    </source>
</evidence>
<dbReference type="EC" id="2.7.1.23" evidence="5"/>
<gene>
    <name evidence="5" type="primary">nadK</name>
    <name evidence="6" type="ORF">HA72_1268</name>
    <name evidence="7" type="ORF">MsedA_1287</name>
    <name evidence="8" type="ORF">MsedB_1289</name>
    <name evidence="9" type="ORF">MsedC_1287</name>
    <name evidence="10" type="ORF">MsedD_1288</name>
    <name evidence="11" type="ORF">MsedE_1291</name>
</gene>
<dbReference type="GO" id="GO:0006741">
    <property type="term" value="P:NADP+ biosynthetic process"/>
    <property type="evidence" value="ECO:0007669"/>
    <property type="project" value="UniProtKB-UniRule"/>
</dbReference>
<dbReference type="Gene3D" id="1.10.10.10">
    <property type="entry name" value="Winged helix-like DNA-binding domain superfamily/Winged helix DNA-binding domain"/>
    <property type="match status" value="1"/>
</dbReference>
<reference evidence="6 12" key="1">
    <citation type="journal article" date="2014" name="J. Bacteriol.">
        <title>Role of an Archaeal PitA Transporter in the Copper and Arsenic Resistance of Metallosphaera sedula, an Extreme Thermoacidophile.</title>
        <authorList>
            <person name="McCarthy S."/>
            <person name="Ai C."/>
            <person name="Wheaton G."/>
            <person name="Tevatia R."/>
            <person name="Eckrich V."/>
            <person name="Kelly R."/>
            <person name="Blum P."/>
        </authorList>
    </citation>
    <scope>NUCLEOTIDE SEQUENCE [LARGE SCALE GENOMIC DNA]</scope>
    <source>
        <strain evidence="6 12">CuR1</strain>
    </source>
</reference>
<dbReference type="Proteomes" id="UP000056255">
    <property type="component" value="Chromosome"/>
</dbReference>
<evidence type="ECO:0000313" key="14">
    <source>
        <dbReference type="Proteomes" id="UP000061362"/>
    </source>
</evidence>
<keyword evidence="5" id="KW-0963">Cytoplasm</keyword>
<keyword evidence="3 5" id="KW-0521">NADP</keyword>
<dbReference type="InterPro" id="IPR036388">
    <property type="entry name" value="WH-like_DNA-bd_sf"/>
</dbReference>
<proteinExistence type="inferred from homology"/>
<keyword evidence="2 5" id="KW-0418">Kinase</keyword>
<evidence type="ECO:0000313" key="15">
    <source>
        <dbReference type="Proteomes" id="UP000062398"/>
    </source>
</evidence>